<evidence type="ECO:0000259" key="4">
    <source>
        <dbReference type="Pfam" id="PF22972"/>
    </source>
</evidence>
<feature type="domain" description="Serine/threonine-protein phosphatase 4 regulatory subunit 3-like central" evidence="3">
    <location>
        <begin position="78"/>
        <end position="243"/>
    </location>
</feature>
<dbReference type="InterPro" id="IPR051137">
    <property type="entry name" value="PP4R3-like"/>
</dbReference>
<protein>
    <submittedName>
        <fullName evidence="5">P4R3B phosphatase</fullName>
    </submittedName>
</protein>
<name>A0A7L0ZDL3_9PASS</name>
<gene>
    <name evidence="5" type="primary">Ppp4r3b</name>
    <name evidence="5" type="ORF">OXYCRI_R05368</name>
</gene>
<comment type="similarity">
    <text evidence="1">Belongs to the SMEK family.</text>
</comment>
<evidence type="ECO:0000313" key="6">
    <source>
        <dbReference type="Proteomes" id="UP000564466"/>
    </source>
</evidence>
<dbReference type="GO" id="GO:0030289">
    <property type="term" value="C:protein phosphatase 4 complex"/>
    <property type="evidence" value="ECO:0007669"/>
    <property type="project" value="TreeGrafter"/>
</dbReference>
<feature type="compositionally biased region" description="Acidic residues" evidence="2">
    <location>
        <begin position="601"/>
        <end position="613"/>
    </location>
</feature>
<feature type="domain" description="PP4R3 EVH1-like" evidence="4">
    <location>
        <begin position="1"/>
        <end position="36"/>
    </location>
</feature>
<dbReference type="GO" id="GO:0005654">
    <property type="term" value="C:nucleoplasm"/>
    <property type="evidence" value="ECO:0007669"/>
    <property type="project" value="TreeGrafter"/>
</dbReference>
<dbReference type="InterPro" id="IPR016024">
    <property type="entry name" value="ARM-type_fold"/>
</dbReference>
<dbReference type="EMBL" id="VXAY01001546">
    <property type="protein sequence ID" value="NXM26259.1"/>
    <property type="molecule type" value="Genomic_DNA"/>
</dbReference>
<feature type="compositionally biased region" description="Basic and acidic residues" evidence="2">
    <location>
        <begin position="620"/>
        <end position="651"/>
    </location>
</feature>
<dbReference type="InterPro" id="IPR006887">
    <property type="entry name" value="P4R3-like_central_dom"/>
</dbReference>
<dbReference type="GO" id="GO:0072542">
    <property type="term" value="F:protein phosphatase activator activity"/>
    <property type="evidence" value="ECO:0007669"/>
    <property type="project" value="TreeGrafter"/>
</dbReference>
<evidence type="ECO:0000256" key="1">
    <source>
        <dbReference type="ARBA" id="ARBA00008809"/>
    </source>
</evidence>
<feature type="non-terminal residue" evidence="5">
    <location>
        <position position="1"/>
    </location>
</feature>
<evidence type="ECO:0000259" key="3">
    <source>
        <dbReference type="Pfam" id="PF04802"/>
    </source>
</evidence>
<dbReference type="Pfam" id="PF04802">
    <property type="entry name" value="PP4R3"/>
    <property type="match status" value="2"/>
</dbReference>
<dbReference type="Gene3D" id="2.30.29.30">
    <property type="entry name" value="Pleckstrin-homology domain (PH domain)/Phosphotyrosine-binding domain (PTB)"/>
    <property type="match status" value="1"/>
</dbReference>
<dbReference type="Pfam" id="PF22972">
    <property type="entry name" value="EVH1_PP4R3"/>
    <property type="match status" value="1"/>
</dbReference>
<comment type="caution">
    <text evidence="5">The sequence shown here is derived from an EMBL/GenBank/DDBJ whole genome shotgun (WGS) entry which is preliminary data.</text>
</comment>
<dbReference type="SUPFAM" id="SSF48371">
    <property type="entry name" value="ARM repeat"/>
    <property type="match status" value="1"/>
</dbReference>
<feature type="non-terminal residue" evidence="5">
    <location>
        <position position="739"/>
    </location>
</feature>
<keyword evidence="6" id="KW-1185">Reference proteome</keyword>
<dbReference type="GO" id="GO:0006974">
    <property type="term" value="P:DNA damage response"/>
    <property type="evidence" value="ECO:0007669"/>
    <property type="project" value="TreeGrafter"/>
</dbReference>
<dbReference type="PANTHER" id="PTHR23318:SF18">
    <property type="entry name" value="SERINE_THREONINE-PROTEIN PHOSPHATASE 4 REGULATORY SUBUNIT 3B"/>
    <property type="match status" value="1"/>
</dbReference>
<dbReference type="AlphaFoldDB" id="A0A7L0ZDL3"/>
<evidence type="ECO:0000256" key="2">
    <source>
        <dbReference type="SAM" id="MobiDB-lite"/>
    </source>
</evidence>
<feature type="compositionally biased region" description="Low complexity" evidence="2">
    <location>
        <begin position="664"/>
        <end position="697"/>
    </location>
</feature>
<organism evidence="5 6">
    <name type="scientific">Oxyruncus cristatus</name>
    <name type="common">sharpbill</name>
    <dbReference type="NCBI Taxonomy" id="114331"/>
    <lineage>
        <taxon>Eukaryota</taxon>
        <taxon>Metazoa</taxon>
        <taxon>Chordata</taxon>
        <taxon>Craniata</taxon>
        <taxon>Vertebrata</taxon>
        <taxon>Euteleostomi</taxon>
        <taxon>Archelosauria</taxon>
        <taxon>Archosauria</taxon>
        <taxon>Dinosauria</taxon>
        <taxon>Saurischia</taxon>
        <taxon>Theropoda</taxon>
        <taxon>Coelurosauria</taxon>
        <taxon>Aves</taxon>
        <taxon>Neognathae</taxon>
        <taxon>Neoaves</taxon>
        <taxon>Telluraves</taxon>
        <taxon>Australaves</taxon>
        <taxon>Passeriformes</taxon>
        <taxon>Cotingidae</taxon>
        <taxon>Oxyruncus</taxon>
    </lineage>
</organism>
<accession>A0A7L0ZDL3</accession>
<dbReference type="InterPro" id="IPR011993">
    <property type="entry name" value="PH-like_dom_sf"/>
</dbReference>
<sequence length="739" mass="83633">QDTLIVWSEAENYDLALSFQEKAGCDEIWEKICQVQGKDPSVEVTQDLIESEEEHIEEMPETSPLIDLPTCELNKLEEIADLVTSVLSSPIRREKLALALENEGYIKKLLQLFQVCENLENTEGLHHLYEIIRGILFLNKATLFEVMFSDECIMDVVGCLEYDPSLAQPKRHREFLTKTAKFKEVIPITDSELRQKIHQTYRVQYIQDIILPTPSVFEENFLSTLTSFIFFNKVEIVSMLQVSGFQLRAAVPALWCQSAPCTGTRALKLLWGMDDLQVRSAATDIFSYLVEFSPSMVREFVMQEAQQSDDDILLINVVIEQMICDTDPELGGAVQLMGLLRTLIDPENMLATANKTEKSEFLNFFYNHCMHVLTAPLLANTAQDKGDKGTGLLGFSLPFEGLWCLGVTDAVVGSTKSNTICPDNYQTAQLLALILELLTFCVEHHTYHIKNYIMNKDLLRRVLVLMNSKHTFLALCALRFMRRIIGLKDEFYNRYITKGNLFEPVINALLDNGTRYNLLNSAVIELFEFIRVEDIKSLIAHIVENFYNALESIEYVQTFKGLKTKYEQEKDRQTQKLNSVPSILRSNRFRRDARALEEDEEMWFNEDEEEEGEAVVPPVEKSKQEDDFPDSYEKFMETKKAKESEDKENLPKRTSAGGFKFTFSHSASAANGANGANSKSVAAQTSPASSNGSSSKSTALAPAVTAPKGSLVGLVDYPDDEDDDEEEETSPRKRPRLGS</sequence>
<reference evidence="5 6" key="1">
    <citation type="submission" date="2019-09" db="EMBL/GenBank/DDBJ databases">
        <title>Bird 10,000 Genomes (B10K) Project - Family phase.</title>
        <authorList>
            <person name="Zhang G."/>
        </authorList>
    </citation>
    <scope>NUCLEOTIDE SEQUENCE [LARGE SCALE GENOMIC DNA]</scope>
    <source>
        <strain evidence="5">B10K-DU-002-07</strain>
        <tissue evidence="5">Muscle</tissue>
    </source>
</reference>
<dbReference type="PANTHER" id="PTHR23318">
    <property type="entry name" value="ATP SYNTHASE GAMMA-RELATED"/>
    <property type="match status" value="1"/>
</dbReference>
<feature type="compositionally biased region" description="Acidic residues" evidence="2">
    <location>
        <begin position="717"/>
        <end position="728"/>
    </location>
</feature>
<evidence type="ECO:0000313" key="5">
    <source>
        <dbReference type="EMBL" id="NXM26259.1"/>
    </source>
</evidence>
<dbReference type="Proteomes" id="UP000564466">
    <property type="component" value="Unassembled WGS sequence"/>
</dbReference>
<dbReference type="InterPro" id="IPR055236">
    <property type="entry name" value="EVH1_PP4R3"/>
</dbReference>
<feature type="region of interest" description="Disordered" evidence="2">
    <location>
        <begin position="601"/>
        <end position="739"/>
    </location>
</feature>
<feature type="domain" description="Serine/threonine-protein phosphatase 4 regulatory subunit 3-like central" evidence="3">
    <location>
        <begin position="266"/>
        <end position="568"/>
    </location>
</feature>
<proteinExistence type="inferred from homology"/>